<evidence type="ECO:0000256" key="14">
    <source>
        <dbReference type="ARBA" id="ARBA00022618"/>
    </source>
</evidence>
<reference evidence="36" key="1">
    <citation type="submission" date="2019-09" db="EMBL/GenBank/DDBJ databases">
        <title>Bird 10,000 Genomes (B10K) Project - Family phase.</title>
        <authorList>
            <person name="Zhang G."/>
        </authorList>
    </citation>
    <scope>NUCLEOTIDE SEQUENCE</scope>
    <source>
        <strain evidence="36">OUT-0024</strain>
        <tissue evidence="36">Muscle</tissue>
    </source>
</reference>
<dbReference type="CDD" id="cd20821">
    <property type="entry name" value="C1_MgcRacGAP"/>
    <property type="match status" value="1"/>
</dbReference>
<dbReference type="SUPFAM" id="SSF48350">
    <property type="entry name" value="GTPase activation domain, GAP"/>
    <property type="match status" value="1"/>
</dbReference>
<keyword evidence="28" id="KW-0131">Cell cycle</keyword>
<dbReference type="FunFam" id="1.10.555.10:FF:000034">
    <property type="entry name" value="Rac GTPase-activating protein 1"/>
    <property type="match status" value="1"/>
</dbReference>
<evidence type="ECO:0000256" key="27">
    <source>
        <dbReference type="ARBA" id="ARBA00023242"/>
    </source>
</evidence>
<evidence type="ECO:0000256" key="17">
    <source>
        <dbReference type="ARBA" id="ARBA00022782"/>
    </source>
</evidence>
<dbReference type="GO" id="GO:0006811">
    <property type="term" value="P:monoatomic ion transport"/>
    <property type="evidence" value="ECO:0007669"/>
    <property type="project" value="UniProtKB-KW"/>
</dbReference>
<evidence type="ECO:0000256" key="31">
    <source>
        <dbReference type="ARBA" id="ARBA00075869"/>
    </source>
</evidence>
<evidence type="ECO:0000256" key="26">
    <source>
        <dbReference type="ARBA" id="ARBA00023212"/>
    </source>
</evidence>
<feature type="non-terminal residue" evidence="36">
    <location>
        <position position="636"/>
    </location>
</feature>
<dbReference type="AlphaFoldDB" id="A0A851RHZ3"/>
<dbReference type="GO" id="GO:0051256">
    <property type="term" value="P:mitotic spindle midzone assembly"/>
    <property type="evidence" value="ECO:0007669"/>
    <property type="project" value="TreeGrafter"/>
</dbReference>
<evidence type="ECO:0000256" key="30">
    <source>
        <dbReference type="ARBA" id="ARBA00067896"/>
    </source>
</evidence>
<keyword evidence="8" id="KW-0343">GTPase activation</keyword>
<evidence type="ECO:0000256" key="8">
    <source>
        <dbReference type="ARBA" id="ARBA00022468"/>
    </source>
</evidence>
<keyword evidence="27" id="KW-0539">Nucleus</keyword>
<dbReference type="Gene3D" id="3.30.60.20">
    <property type="match status" value="1"/>
</dbReference>
<dbReference type="EMBL" id="WBND01001008">
    <property type="protein sequence ID" value="NXC89877.1"/>
    <property type="molecule type" value="Genomic_DNA"/>
</dbReference>
<evidence type="ECO:0000256" key="32">
    <source>
        <dbReference type="SAM" id="Coils"/>
    </source>
</evidence>
<feature type="region of interest" description="Disordered" evidence="33">
    <location>
        <begin position="586"/>
        <end position="625"/>
    </location>
</feature>
<dbReference type="PANTHER" id="PTHR46199:SF8">
    <property type="entry name" value="RAC GTPASE ACTIVATING PROTEIN 1"/>
    <property type="match status" value="1"/>
</dbReference>
<evidence type="ECO:0000259" key="34">
    <source>
        <dbReference type="PROSITE" id="PS50081"/>
    </source>
</evidence>
<evidence type="ECO:0000313" key="37">
    <source>
        <dbReference type="Proteomes" id="UP000631545"/>
    </source>
</evidence>
<keyword evidence="19" id="KW-0832">Ubl conjugation</keyword>
<gene>
    <name evidence="36" type="primary">Racgap1_2</name>
    <name evidence="36" type="ORF">CERCOR_R03779</name>
</gene>
<evidence type="ECO:0000256" key="9">
    <source>
        <dbReference type="ARBA" id="ARBA00022473"/>
    </source>
</evidence>
<evidence type="ECO:0000256" key="24">
    <source>
        <dbReference type="ARBA" id="ARBA00023121"/>
    </source>
</evidence>
<keyword evidence="37" id="KW-1185">Reference proteome</keyword>
<dbReference type="GO" id="GO:0007266">
    <property type="term" value="P:Rho protein signal transduction"/>
    <property type="evidence" value="ECO:0007669"/>
    <property type="project" value="TreeGrafter"/>
</dbReference>
<evidence type="ECO:0000256" key="33">
    <source>
        <dbReference type="SAM" id="MobiDB-lite"/>
    </source>
</evidence>
<dbReference type="InterPro" id="IPR000198">
    <property type="entry name" value="RhoGAP_dom"/>
</dbReference>
<keyword evidence="15" id="KW-0479">Metal-binding</keyword>
<evidence type="ECO:0000259" key="35">
    <source>
        <dbReference type="PROSITE" id="PS50238"/>
    </source>
</evidence>
<name>A0A851RHZ3_TYCCO</name>
<dbReference type="GO" id="GO:0005634">
    <property type="term" value="C:nucleus"/>
    <property type="evidence" value="ECO:0007669"/>
    <property type="project" value="UniProtKB-SubCell"/>
</dbReference>
<dbReference type="InterPro" id="IPR046349">
    <property type="entry name" value="C1-like_sf"/>
</dbReference>
<feature type="compositionally biased region" description="Polar residues" evidence="33">
    <location>
        <begin position="608"/>
        <end position="625"/>
    </location>
</feature>
<keyword evidence="16" id="KW-0863">Zinc-finger</keyword>
<keyword evidence="25" id="KW-0472">Membrane</keyword>
<dbReference type="GO" id="GO:0030496">
    <property type="term" value="C:midbody"/>
    <property type="evidence" value="ECO:0007669"/>
    <property type="project" value="UniProtKB-SubCell"/>
</dbReference>
<sequence>MESAMVNLRGLYEQLTRQAELLSEGNECQFIQLAKSFEENRRKWQKTEHELGRYKDLLMKTEAERSALDVKLKHARNQVDVEIKRRQKAEMDCEKLERQIQLIRELLMCDSSGSIQLSEEQKSVLAFLNRPQASVGGSGNKRLSTIDESGSILSDISFDKTDDSLDWDSSLVKTVRLKRREKRRSSRQFAEGPPAPQKKSRSISSTADQANESIVAKTTVMVPNDGGPIEAISTIQAVPYPRRSRRKSGPLQPWNSESSIGSKQLESKVDTDGSSTPQHNGGVRLHDFVSKTVIKPESCVPCGKRVKFGKISLKCRDCRVVAHPECRERCPLPCIPTLTGTPVPIGEGTLMDFVPSTPPMIPSIIVHCVNEIEQRGLHETGIYRISGCDKTVRELKEKFLRAKNVPLLSKVDDIHAICGLLKDFLRSLKEPLLTFRLNKTFMEAAEISDEDNSIAAMYQAVGELPQANRDTLAFLMVHLQRVAQSPDTKMDISNLAKVFGPTIVAHAVPDPDPMTLLQDTKRQPKVVERLLLLPMDYWSQLMMVEQENIDPAHMPGNVLCMENFSFPTLCCSLLAVSILGPLTTPEHQLSKTPSSSSLSQRVRSTFSRTTPKFGSKSKSTTQLGHQGNFFASPLLK</sequence>
<keyword evidence="20" id="KW-0744">Spermatogenesis</keyword>
<evidence type="ECO:0000256" key="7">
    <source>
        <dbReference type="ARBA" id="ARBA00022448"/>
    </source>
</evidence>
<dbReference type="SUPFAM" id="SSF57889">
    <property type="entry name" value="Cysteine-rich domain"/>
    <property type="match status" value="1"/>
</dbReference>
<evidence type="ECO:0000256" key="25">
    <source>
        <dbReference type="ARBA" id="ARBA00023136"/>
    </source>
</evidence>
<evidence type="ECO:0000256" key="3">
    <source>
        <dbReference type="ARBA" id="ARBA00004214"/>
    </source>
</evidence>
<evidence type="ECO:0000256" key="18">
    <source>
        <dbReference type="ARBA" id="ARBA00022833"/>
    </source>
</evidence>
<comment type="subcellular location">
    <subcellularLocation>
        <location evidence="5">Cell membrane</location>
        <topology evidence="5">Peripheral membrane protein</topology>
        <orientation evidence="5">Cytoplasmic side</orientation>
    </subcellularLocation>
    <subcellularLocation>
        <location evidence="6">Cleavage furrow</location>
    </subcellularLocation>
    <subcellularLocation>
        <location evidence="2">Cytoplasm</location>
        <location evidence="2">Cytoskeleton</location>
        <location evidence="2">Spindle</location>
    </subcellularLocation>
    <subcellularLocation>
        <location evidence="4">Cytoplasmic vesicle</location>
        <location evidence="4">Secretory vesicle</location>
        <location evidence="4">Acrosome</location>
    </subcellularLocation>
    <subcellularLocation>
        <location evidence="3">Midbody</location>
    </subcellularLocation>
    <subcellularLocation>
        <location evidence="1">Nucleus</location>
    </subcellularLocation>
</comment>
<feature type="domain" description="Phorbol-ester/DAG-type" evidence="34">
    <location>
        <begin position="285"/>
        <end position="334"/>
    </location>
</feature>
<dbReference type="Proteomes" id="UP000631545">
    <property type="component" value="Unassembled WGS sequence"/>
</dbReference>
<evidence type="ECO:0000256" key="11">
    <source>
        <dbReference type="ARBA" id="ARBA00022490"/>
    </source>
</evidence>
<keyword evidence="11" id="KW-0963">Cytoplasm</keyword>
<evidence type="ECO:0000256" key="21">
    <source>
        <dbReference type="ARBA" id="ARBA00022990"/>
    </source>
</evidence>
<comment type="caution">
    <text evidence="36">The sequence shown here is derived from an EMBL/GenBank/DDBJ whole genome shotgun (WGS) entry which is preliminary data.</text>
</comment>
<dbReference type="PROSITE" id="PS50081">
    <property type="entry name" value="ZF_DAG_PE_2"/>
    <property type="match status" value="1"/>
</dbReference>
<feature type="coiled-coil region" evidence="32">
    <location>
        <begin position="58"/>
        <end position="106"/>
    </location>
</feature>
<keyword evidence="18" id="KW-0862">Zinc</keyword>
<feature type="region of interest" description="Disordered" evidence="33">
    <location>
        <begin position="178"/>
        <end position="209"/>
    </location>
</feature>
<dbReference type="GO" id="GO:0007283">
    <property type="term" value="P:spermatogenesis"/>
    <property type="evidence" value="ECO:0007669"/>
    <property type="project" value="UniProtKB-KW"/>
</dbReference>
<keyword evidence="7" id="KW-0813">Transport</keyword>
<feature type="compositionally biased region" description="Polar residues" evidence="33">
    <location>
        <begin position="253"/>
        <end position="264"/>
    </location>
</feature>
<evidence type="ECO:0000256" key="6">
    <source>
        <dbReference type="ARBA" id="ARBA00004626"/>
    </source>
</evidence>
<feature type="non-terminal residue" evidence="36">
    <location>
        <position position="1"/>
    </location>
</feature>
<keyword evidence="22 32" id="KW-0175">Coiled coil</keyword>
<dbReference type="GO" id="GO:0032154">
    <property type="term" value="C:cleavage furrow"/>
    <property type="evidence" value="ECO:0007669"/>
    <property type="project" value="UniProtKB-SubCell"/>
</dbReference>
<keyword evidence="24" id="KW-0446">Lipid-binding</keyword>
<dbReference type="GO" id="GO:0001669">
    <property type="term" value="C:acrosomal vesicle"/>
    <property type="evidence" value="ECO:0007669"/>
    <property type="project" value="UniProtKB-SubCell"/>
</dbReference>
<evidence type="ECO:0000256" key="23">
    <source>
        <dbReference type="ARBA" id="ARBA00023065"/>
    </source>
</evidence>
<dbReference type="GO" id="GO:0051233">
    <property type="term" value="C:spindle midzone"/>
    <property type="evidence" value="ECO:0007669"/>
    <property type="project" value="TreeGrafter"/>
</dbReference>
<dbReference type="SMART" id="SM00109">
    <property type="entry name" value="C1"/>
    <property type="match status" value="1"/>
</dbReference>
<evidence type="ECO:0000313" key="36">
    <source>
        <dbReference type="EMBL" id="NXC89877.1"/>
    </source>
</evidence>
<evidence type="ECO:0000256" key="13">
    <source>
        <dbReference type="ARBA" id="ARBA00022553"/>
    </source>
</evidence>
<keyword evidence="12" id="KW-1017">Isopeptide bond</keyword>
<accession>A0A851RHZ3</accession>
<keyword evidence="23" id="KW-0406">Ion transport</keyword>
<dbReference type="GO" id="GO:0000281">
    <property type="term" value="P:mitotic cytokinesis"/>
    <property type="evidence" value="ECO:0007669"/>
    <property type="project" value="TreeGrafter"/>
</dbReference>
<dbReference type="InterPro" id="IPR002219">
    <property type="entry name" value="PKC_DAG/PE"/>
</dbReference>
<evidence type="ECO:0000256" key="29">
    <source>
        <dbReference type="ARBA" id="ARBA00023329"/>
    </source>
</evidence>
<keyword evidence="9" id="KW-0217">Developmental protein</keyword>
<evidence type="ECO:0000256" key="28">
    <source>
        <dbReference type="ARBA" id="ARBA00023306"/>
    </source>
</evidence>
<keyword evidence="26" id="KW-0206">Cytoskeleton</keyword>
<dbReference type="Gene3D" id="1.10.555.10">
    <property type="entry name" value="Rho GTPase activation protein"/>
    <property type="match status" value="1"/>
</dbReference>
<dbReference type="GO" id="GO:0030154">
    <property type="term" value="P:cell differentiation"/>
    <property type="evidence" value="ECO:0007669"/>
    <property type="project" value="UniProtKB-KW"/>
</dbReference>
<evidence type="ECO:0000256" key="15">
    <source>
        <dbReference type="ARBA" id="ARBA00022723"/>
    </source>
</evidence>
<feature type="region of interest" description="Disordered" evidence="33">
    <location>
        <begin position="240"/>
        <end position="283"/>
    </location>
</feature>
<keyword evidence="21" id="KW-0007">Acetylation</keyword>
<evidence type="ECO:0000256" key="1">
    <source>
        <dbReference type="ARBA" id="ARBA00004123"/>
    </source>
</evidence>
<feature type="domain" description="Rho-GAP" evidence="35">
    <location>
        <begin position="348"/>
        <end position="538"/>
    </location>
</feature>
<keyword evidence="13" id="KW-0597">Phosphoprotein</keyword>
<evidence type="ECO:0000256" key="19">
    <source>
        <dbReference type="ARBA" id="ARBA00022843"/>
    </source>
</evidence>
<keyword evidence="14" id="KW-0132">Cell division</keyword>
<keyword evidence="17" id="KW-0221">Differentiation</keyword>
<dbReference type="Pfam" id="PF00130">
    <property type="entry name" value="C1_1"/>
    <property type="match status" value="1"/>
</dbReference>
<evidence type="ECO:0000256" key="22">
    <source>
        <dbReference type="ARBA" id="ARBA00023054"/>
    </source>
</evidence>
<evidence type="ECO:0000256" key="5">
    <source>
        <dbReference type="ARBA" id="ARBA00004413"/>
    </source>
</evidence>
<dbReference type="GO" id="GO:0008289">
    <property type="term" value="F:lipid binding"/>
    <property type="evidence" value="ECO:0007669"/>
    <property type="project" value="UniProtKB-KW"/>
</dbReference>
<dbReference type="Pfam" id="PF00620">
    <property type="entry name" value="RhoGAP"/>
    <property type="match status" value="1"/>
</dbReference>
<evidence type="ECO:0000256" key="4">
    <source>
        <dbReference type="ARBA" id="ARBA00004218"/>
    </source>
</evidence>
<evidence type="ECO:0000256" key="12">
    <source>
        <dbReference type="ARBA" id="ARBA00022499"/>
    </source>
</evidence>
<dbReference type="GO" id="GO:0097149">
    <property type="term" value="C:centralspindlin complex"/>
    <property type="evidence" value="ECO:0007669"/>
    <property type="project" value="TreeGrafter"/>
</dbReference>
<dbReference type="CDD" id="cd04382">
    <property type="entry name" value="RhoGAP_MgcRacGAP"/>
    <property type="match status" value="1"/>
</dbReference>
<evidence type="ECO:0000256" key="20">
    <source>
        <dbReference type="ARBA" id="ARBA00022871"/>
    </source>
</evidence>
<protein>
    <recommendedName>
        <fullName evidence="30">Rac GTPase-activating protein 1</fullName>
    </recommendedName>
    <alternativeName>
        <fullName evidence="31">Male germ cell RacGap</fullName>
    </alternativeName>
</protein>
<dbReference type="PANTHER" id="PTHR46199">
    <property type="entry name" value="RAC GTPASE-ACTIVATING PROTEIN 1"/>
    <property type="match status" value="1"/>
</dbReference>
<dbReference type="GO" id="GO:0005096">
    <property type="term" value="F:GTPase activator activity"/>
    <property type="evidence" value="ECO:0007669"/>
    <property type="project" value="UniProtKB-KW"/>
</dbReference>
<keyword evidence="29" id="KW-0968">Cytoplasmic vesicle</keyword>
<organism evidence="36 37">
    <name type="scientific">Tychaedon coryphoeus</name>
    <name type="common">Karoo scrub-robin</name>
    <name type="synonym">Erythropygia coryphaeus</name>
    <dbReference type="NCBI Taxonomy" id="614051"/>
    <lineage>
        <taxon>Eukaryota</taxon>
        <taxon>Metazoa</taxon>
        <taxon>Chordata</taxon>
        <taxon>Craniata</taxon>
        <taxon>Vertebrata</taxon>
        <taxon>Euteleostomi</taxon>
        <taxon>Archelosauria</taxon>
        <taxon>Archosauria</taxon>
        <taxon>Dinosauria</taxon>
        <taxon>Saurischia</taxon>
        <taxon>Theropoda</taxon>
        <taxon>Coelurosauria</taxon>
        <taxon>Aves</taxon>
        <taxon>Neognathae</taxon>
        <taxon>Neoaves</taxon>
        <taxon>Telluraves</taxon>
        <taxon>Australaves</taxon>
        <taxon>Passeriformes</taxon>
        <taxon>Muscicapidae</taxon>
        <taxon>Cercotrichas</taxon>
    </lineage>
</organism>
<dbReference type="FunFam" id="3.30.60.20:FF:000033">
    <property type="entry name" value="Rac GTPase-activating protein 1"/>
    <property type="match status" value="1"/>
</dbReference>
<dbReference type="InterPro" id="IPR008936">
    <property type="entry name" value="Rho_GTPase_activation_prot"/>
</dbReference>
<proteinExistence type="predicted"/>
<keyword evidence="10" id="KW-1003">Cell membrane</keyword>
<dbReference type="PROSITE" id="PS50238">
    <property type="entry name" value="RHOGAP"/>
    <property type="match status" value="1"/>
</dbReference>
<evidence type="ECO:0000256" key="16">
    <source>
        <dbReference type="ARBA" id="ARBA00022771"/>
    </source>
</evidence>
<dbReference type="GO" id="GO:0008270">
    <property type="term" value="F:zinc ion binding"/>
    <property type="evidence" value="ECO:0007669"/>
    <property type="project" value="UniProtKB-KW"/>
</dbReference>
<evidence type="ECO:0000256" key="2">
    <source>
        <dbReference type="ARBA" id="ARBA00004186"/>
    </source>
</evidence>
<dbReference type="SMART" id="SM00324">
    <property type="entry name" value="RhoGAP"/>
    <property type="match status" value="1"/>
</dbReference>
<evidence type="ECO:0000256" key="10">
    <source>
        <dbReference type="ARBA" id="ARBA00022475"/>
    </source>
</evidence>
<dbReference type="PROSITE" id="PS00479">
    <property type="entry name" value="ZF_DAG_PE_1"/>
    <property type="match status" value="1"/>
</dbReference>
<feature type="compositionally biased region" description="Low complexity" evidence="33">
    <location>
        <begin position="594"/>
        <end position="607"/>
    </location>
</feature>